<protein>
    <submittedName>
        <fullName evidence="8">T/G mismatch-specific endonuclease</fullName>
    </submittedName>
</protein>
<keyword evidence="2 8" id="KW-0255">Endonuclease</keyword>
<dbReference type="Proteomes" id="UP000284824">
    <property type="component" value="Unassembled WGS sequence"/>
</dbReference>
<dbReference type="GO" id="GO:0006298">
    <property type="term" value="P:mismatch repair"/>
    <property type="evidence" value="ECO:0007669"/>
    <property type="project" value="InterPro"/>
</dbReference>
<evidence type="ECO:0000313" key="8">
    <source>
        <dbReference type="EMBL" id="RVX37904.1"/>
    </source>
</evidence>
<name>A0A438LWK6_9ACTN</name>
<evidence type="ECO:0000256" key="1">
    <source>
        <dbReference type="ARBA" id="ARBA00022722"/>
    </source>
</evidence>
<keyword evidence="9" id="KW-1185">Reference proteome</keyword>
<evidence type="ECO:0000256" key="3">
    <source>
        <dbReference type="ARBA" id="ARBA00022763"/>
    </source>
</evidence>
<reference evidence="8 9" key="1">
    <citation type="submission" date="2019-01" db="EMBL/GenBank/DDBJ databases">
        <title>Sequencing the genomes of 1000 actinobacteria strains.</title>
        <authorList>
            <person name="Klenk H.-P."/>
        </authorList>
    </citation>
    <scope>NUCLEOTIDE SEQUENCE [LARGE SCALE GENOMIC DNA]</scope>
    <source>
        <strain evidence="8 9">DSM 43925</strain>
    </source>
</reference>
<evidence type="ECO:0000256" key="4">
    <source>
        <dbReference type="ARBA" id="ARBA00022801"/>
    </source>
</evidence>
<dbReference type="SUPFAM" id="SSF52980">
    <property type="entry name" value="Restriction endonuclease-like"/>
    <property type="match status" value="1"/>
</dbReference>
<gene>
    <name evidence="8" type="ORF">EDD27_0189</name>
</gene>
<feature type="region of interest" description="Disordered" evidence="7">
    <location>
        <begin position="1"/>
        <end position="22"/>
    </location>
</feature>
<dbReference type="NCBIfam" id="TIGR00632">
    <property type="entry name" value="vsr"/>
    <property type="match status" value="1"/>
</dbReference>
<dbReference type="EMBL" id="SAUN01000001">
    <property type="protein sequence ID" value="RVX37904.1"/>
    <property type="molecule type" value="Genomic_DNA"/>
</dbReference>
<evidence type="ECO:0000256" key="5">
    <source>
        <dbReference type="ARBA" id="ARBA00023204"/>
    </source>
</evidence>
<accession>A0A438LWK6</accession>
<organism evidence="8 9">
    <name type="scientific">Nonomuraea polychroma</name>
    <dbReference type="NCBI Taxonomy" id="46176"/>
    <lineage>
        <taxon>Bacteria</taxon>
        <taxon>Bacillati</taxon>
        <taxon>Actinomycetota</taxon>
        <taxon>Actinomycetes</taxon>
        <taxon>Streptosporangiales</taxon>
        <taxon>Streptosporangiaceae</taxon>
        <taxon>Nonomuraea</taxon>
    </lineage>
</organism>
<dbReference type="InterPro" id="IPR004603">
    <property type="entry name" value="DNA_mismatch_endonuc_vsr"/>
</dbReference>
<dbReference type="Pfam" id="PF03852">
    <property type="entry name" value="Vsr"/>
    <property type="match status" value="1"/>
</dbReference>
<dbReference type="GO" id="GO:0016787">
    <property type="term" value="F:hydrolase activity"/>
    <property type="evidence" value="ECO:0007669"/>
    <property type="project" value="UniProtKB-KW"/>
</dbReference>
<evidence type="ECO:0000256" key="2">
    <source>
        <dbReference type="ARBA" id="ARBA00022759"/>
    </source>
</evidence>
<dbReference type="Gene3D" id="3.40.960.10">
    <property type="entry name" value="VSR Endonuclease"/>
    <property type="match status" value="1"/>
</dbReference>
<keyword evidence="4" id="KW-0378">Hydrolase</keyword>
<proteinExistence type="inferred from homology"/>
<evidence type="ECO:0000313" key="9">
    <source>
        <dbReference type="Proteomes" id="UP000284824"/>
    </source>
</evidence>
<evidence type="ECO:0000256" key="7">
    <source>
        <dbReference type="SAM" id="MobiDB-lite"/>
    </source>
</evidence>
<sequence length="139" mass="16131">MPFPSSAGVSARMSKQRRRDTAPEISVRKLLHARGLRYRVAWPIPGMKRRTVDIAFTRAKVAVFIDGCFWHSCPEHATRPAANDTWWSEKLAKNIARDLATNEHLHRAGWRVIRIWEHEDPSEAVDRIVDEVMRLRAEH</sequence>
<dbReference type="GO" id="GO:0004519">
    <property type="term" value="F:endonuclease activity"/>
    <property type="evidence" value="ECO:0007669"/>
    <property type="project" value="UniProtKB-KW"/>
</dbReference>
<comment type="similarity">
    <text evidence="6">Belongs to the Vsr family.</text>
</comment>
<comment type="caution">
    <text evidence="8">The sequence shown here is derived from an EMBL/GenBank/DDBJ whole genome shotgun (WGS) entry which is preliminary data.</text>
</comment>
<keyword evidence="5" id="KW-0234">DNA repair</keyword>
<dbReference type="AlphaFoldDB" id="A0A438LWK6"/>
<dbReference type="OrthoDB" id="9801520at2"/>
<keyword evidence="3" id="KW-0227">DNA damage</keyword>
<dbReference type="RefSeq" id="WP_127930618.1">
    <property type="nucleotide sequence ID" value="NZ_SAUN01000001.1"/>
</dbReference>
<dbReference type="CDD" id="cd00221">
    <property type="entry name" value="Vsr"/>
    <property type="match status" value="1"/>
</dbReference>
<dbReference type="InterPro" id="IPR011335">
    <property type="entry name" value="Restrct_endonuc-II-like"/>
</dbReference>
<keyword evidence="1" id="KW-0540">Nuclease</keyword>
<evidence type="ECO:0000256" key="6">
    <source>
        <dbReference type="ARBA" id="ARBA00029466"/>
    </source>
</evidence>